<gene>
    <name evidence="3" type="ORF">NMOB1V02_LOCUS12575</name>
</gene>
<feature type="transmembrane region" description="Helical" evidence="1">
    <location>
        <begin position="228"/>
        <end position="249"/>
    </location>
</feature>
<dbReference type="AlphaFoldDB" id="A0A7R9GJR0"/>
<keyword evidence="1" id="KW-0472">Membrane</keyword>
<evidence type="ECO:0000313" key="4">
    <source>
        <dbReference type="Proteomes" id="UP000678499"/>
    </source>
</evidence>
<accession>A0A7R9GJR0</accession>
<proteinExistence type="predicted"/>
<dbReference type="EMBL" id="OA892793">
    <property type="protein sequence ID" value="CAD7284973.1"/>
    <property type="molecule type" value="Genomic_DNA"/>
</dbReference>
<evidence type="ECO:0000256" key="1">
    <source>
        <dbReference type="SAM" id="Phobius"/>
    </source>
</evidence>
<reference evidence="3" key="1">
    <citation type="submission" date="2020-11" db="EMBL/GenBank/DDBJ databases">
        <authorList>
            <person name="Tran Van P."/>
        </authorList>
    </citation>
    <scope>NUCLEOTIDE SEQUENCE</scope>
</reference>
<sequence length="337" mass="35732">MASFAVLFLLVLLVVHPDASSCRCIVQDGRLHCTEVCDSDAVWAPELEGRIVLTGPVLDFGCLSFFSIKVVELLKRTRCEGAFIASAVDPAELCVGYVLRMDPTEVTPMVPTSTIPTTMLTSVAATTVTSTAATSLPSSSAATSTPAPITKSVISTVTDASPSVSTTKTETTTVPAIKPSILISILNNFLDIPETTLFAGDHANVTLTVIEGKAVLGAETSTEVLSRWAVGLISGLSLTVFGLAFGWLAHCLRKKPWLQPFLRLVEEARRVLTLLVTPVSSPLPAPSLAEVVMDLLSLDLTPLALPLPIPAVVRDTEEAQDFTVNVSSDDFVLVAEE</sequence>
<evidence type="ECO:0000256" key="2">
    <source>
        <dbReference type="SAM" id="SignalP"/>
    </source>
</evidence>
<keyword evidence="2" id="KW-0732">Signal</keyword>
<name>A0A7R9GJR0_9CRUS</name>
<feature type="chain" id="PRO_5036210843" evidence="2">
    <location>
        <begin position="22"/>
        <end position="337"/>
    </location>
</feature>
<evidence type="ECO:0000313" key="3">
    <source>
        <dbReference type="EMBL" id="CAD7284973.1"/>
    </source>
</evidence>
<dbReference type="EMBL" id="CAJPEX010010756">
    <property type="protein sequence ID" value="CAG0925125.1"/>
    <property type="molecule type" value="Genomic_DNA"/>
</dbReference>
<keyword evidence="1" id="KW-1133">Transmembrane helix</keyword>
<keyword evidence="1" id="KW-0812">Transmembrane</keyword>
<dbReference type="Proteomes" id="UP000678499">
    <property type="component" value="Unassembled WGS sequence"/>
</dbReference>
<protein>
    <submittedName>
        <fullName evidence="3">Uncharacterized protein</fullName>
    </submittedName>
</protein>
<organism evidence="3">
    <name type="scientific">Notodromas monacha</name>
    <dbReference type="NCBI Taxonomy" id="399045"/>
    <lineage>
        <taxon>Eukaryota</taxon>
        <taxon>Metazoa</taxon>
        <taxon>Ecdysozoa</taxon>
        <taxon>Arthropoda</taxon>
        <taxon>Crustacea</taxon>
        <taxon>Oligostraca</taxon>
        <taxon>Ostracoda</taxon>
        <taxon>Podocopa</taxon>
        <taxon>Podocopida</taxon>
        <taxon>Cypridocopina</taxon>
        <taxon>Cypridoidea</taxon>
        <taxon>Cyprididae</taxon>
        <taxon>Notodromas</taxon>
    </lineage>
</organism>
<feature type="signal peptide" evidence="2">
    <location>
        <begin position="1"/>
        <end position="21"/>
    </location>
</feature>
<keyword evidence="4" id="KW-1185">Reference proteome</keyword>